<keyword evidence="1" id="KW-0472">Membrane</keyword>
<dbReference type="EMBL" id="LJYG01000108">
    <property type="protein sequence ID" value="KRQ03071.1"/>
    <property type="molecule type" value="Genomic_DNA"/>
</dbReference>
<organism evidence="2 3">
    <name type="scientific">Bradyrhizobium manausense</name>
    <dbReference type="NCBI Taxonomy" id="989370"/>
    <lineage>
        <taxon>Bacteria</taxon>
        <taxon>Pseudomonadati</taxon>
        <taxon>Pseudomonadota</taxon>
        <taxon>Alphaproteobacteria</taxon>
        <taxon>Hyphomicrobiales</taxon>
        <taxon>Nitrobacteraceae</taxon>
        <taxon>Bradyrhizobium</taxon>
    </lineage>
</organism>
<dbReference type="AlphaFoldDB" id="A0A0R3D918"/>
<dbReference type="Proteomes" id="UP000051936">
    <property type="component" value="Unassembled WGS sequence"/>
</dbReference>
<evidence type="ECO:0000313" key="2">
    <source>
        <dbReference type="EMBL" id="KRQ03071.1"/>
    </source>
</evidence>
<protein>
    <submittedName>
        <fullName evidence="2">Uncharacterized protein</fullName>
    </submittedName>
</protein>
<feature type="transmembrane region" description="Helical" evidence="1">
    <location>
        <begin position="48"/>
        <end position="70"/>
    </location>
</feature>
<keyword evidence="1" id="KW-0812">Transmembrane</keyword>
<keyword evidence="1" id="KW-1133">Transmembrane helix</keyword>
<evidence type="ECO:0000313" key="3">
    <source>
        <dbReference type="Proteomes" id="UP000051936"/>
    </source>
</evidence>
<reference evidence="2 3" key="1">
    <citation type="submission" date="2015-09" db="EMBL/GenBank/DDBJ databases">
        <title>Draft Genome Sequence of Bradyrhizobium manausense Strain BR 3351T, a Novel Symbiotic Nitrogen-Fixing Alphaproteobacterium Isolated from Brazilian Amazon Rain Forest.</title>
        <authorList>
            <person name="De Araujo J.L."/>
            <person name="Zilli J.E."/>
        </authorList>
    </citation>
    <scope>NUCLEOTIDE SEQUENCE [LARGE SCALE GENOMIC DNA]</scope>
    <source>
        <strain evidence="2 3">BR3351</strain>
    </source>
</reference>
<dbReference type="RefSeq" id="WP_057754724.1">
    <property type="nucleotide sequence ID" value="NZ_LJYG01000108.1"/>
</dbReference>
<evidence type="ECO:0000256" key="1">
    <source>
        <dbReference type="SAM" id="Phobius"/>
    </source>
</evidence>
<keyword evidence="3" id="KW-1185">Reference proteome</keyword>
<accession>A0A0R3D918</accession>
<dbReference type="OrthoDB" id="8242320at2"/>
<name>A0A0R3D918_9BRAD</name>
<gene>
    <name evidence="2" type="ORF">AOQ71_30350</name>
</gene>
<sequence>MALEATNAWKRGHFAVTWFKRYVVSYLIAVVFFAGYDAYRRPGEDAHLATILVVSAGWPVFAALVVGGSIGDAVHGIKSGRAG</sequence>
<feature type="transmembrane region" description="Helical" evidence="1">
    <location>
        <begin position="18"/>
        <end position="36"/>
    </location>
</feature>
<comment type="caution">
    <text evidence="2">The sequence shown here is derived from an EMBL/GenBank/DDBJ whole genome shotgun (WGS) entry which is preliminary data.</text>
</comment>
<proteinExistence type="predicted"/>